<keyword evidence="8 11" id="KW-0175">Coiled coil</keyword>
<dbReference type="InterPro" id="IPR033705">
    <property type="entry name" value="Anticodon_Ia_Val"/>
</dbReference>
<evidence type="ECO:0000259" key="13">
    <source>
        <dbReference type="Pfam" id="PF08264"/>
    </source>
</evidence>
<dbReference type="InterPro" id="IPR009008">
    <property type="entry name" value="Val/Leu/Ile-tRNA-synth_edit"/>
</dbReference>
<dbReference type="PANTHER" id="PTHR11946">
    <property type="entry name" value="VALYL-TRNA SYNTHETASES"/>
    <property type="match status" value="1"/>
</dbReference>
<dbReference type="CDD" id="cd07962">
    <property type="entry name" value="Anticodon_Ia_Val"/>
    <property type="match status" value="1"/>
</dbReference>
<comment type="catalytic activity">
    <reaction evidence="10 11">
        <text>tRNA(Val) + L-valine + ATP = L-valyl-tRNA(Val) + AMP + diphosphate</text>
        <dbReference type="Rhea" id="RHEA:10704"/>
        <dbReference type="Rhea" id="RHEA-COMP:9672"/>
        <dbReference type="Rhea" id="RHEA-COMP:9708"/>
        <dbReference type="ChEBI" id="CHEBI:30616"/>
        <dbReference type="ChEBI" id="CHEBI:33019"/>
        <dbReference type="ChEBI" id="CHEBI:57762"/>
        <dbReference type="ChEBI" id="CHEBI:78442"/>
        <dbReference type="ChEBI" id="CHEBI:78537"/>
        <dbReference type="ChEBI" id="CHEBI:456215"/>
        <dbReference type="EC" id="6.1.1.9"/>
    </reaction>
</comment>
<comment type="domain">
    <text evidence="11">The C-terminal coiled-coil domain is crucial for aminoacylation activity.</text>
</comment>
<accession>A0A0X1KQ86</accession>
<dbReference type="FunFam" id="1.10.730.10:FF:000014">
    <property type="entry name" value="Valine--tRNA ligase"/>
    <property type="match status" value="1"/>
</dbReference>
<dbReference type="STRING" id="1123384.AJ81_03445"/>
<keyword evidence="4 11" id="KW-0436">Ligase</keyword>
<dbReference type="InterPro" id="IPR009080">
    <property type="entry name" value="tRNAsynth_Ia_anticodon-bd"/>
</dbReference>
<dbReference type="Gene3D" id="1.10.730.10">
    <property type="entry name" value="Isoleucyl-tRNA Synthetase, Domain 1"/>
    <property type="match status" value="1"/>
</dbReference>
<reference evidence="15 16" key="1">
    <citation type="submission" date="2014-01" db="EMBL/GenBank/DDBJ databases">
        <title>Genome sequencing of Thermotog hypogea.</title>
        <authorList>
            <person name="Zhang X."/>
            <person name="Alvare G."/>
            <person name="Fristensky B."/>
            <person name="Chen L."/>
            <person name="Suen T."/>
            <person name="Chen Q."/>
            <person name="Ma K."/>
        </authorList>
    </citation>
    <scope>NUCLEOTIDE SEQUENCE [LARGE SCALE GENOMIC DNA]</scope>
    <source>
        <strain evidence="15 16">DSM 11164</strain>
    </source>
</reference>
<proteinExistence type="inferred from homology"/>
<keyword evidence="6 11" id="KW-0067">ATP-binding</keyword>
<dbReference type="Gene3D" id="2.170.220.10">
    <property type="match status" value="1"/>
</dbReference>
<dbReference type="GO" id="GO:0006438">
    <property type="term" value="P:valyl-tRNA aminoacylation"/>
    <property type="evidence" value="ECO:0007669"/>
    <property type="project" value="UniProtKB-UniRule"/>
</dbReference>
<evidence type="ECO:0000313" key="16">
    <source>
        <dbReference type="Proteomes" id="UP000077469"/>
    </source>
</evidence>
<evidence type="ECO:0000256" key="3">
    <source>
        <dbReference type="ARBA" id="ARBA00022490"/>
    </source>
</evidence>
<dbReference type="FunFam" id="3.40.50.620:FF:000098">
    <property type="entry name" value="Valine--tRNA ligase"/>
    <property type="match status" value="1"/>
</dbReference>
<dbReference type="SUPFAM" id="SSF50677">
    <property type="entry name" value="ValRS/IleRS/LeuRS editing domain"/>
    <property type="match status" value="1"/>
</dbReference>
<dbReference type="InterPro" id="IPR002303">
    <property type="entry name" value="Valyl-tRNA_ligase"/>
</dbReference>
<comment type="similarity">
    <text evidence="11">Belongs to the class-I aminoacyl-tRNA synthetase family. ValS type 1 subfamily.</text>
</comment>
<evidence type="ECO:0000256" key="2">
    <source>
        <dbReference type="ARBA" id="ARBA00011245"/>
    </source>
</evidence>
<protein>
    <recommendedName>
        <fullName evidence="11">Valine--tRNA ligase</fullName>
        <ecNumber evidence="11">6.1.1.9</ecNumber>
    </recommendedName>
    <alternativeName>
        <fullName evidence="11">Valyl-tRNA synthetase</fullName>
        <shortName evidence="11">ValRS</shortName>
    </alternativeName>
</protein>
<dbReference type="Pfam" id="PF10458">
    <property type="entry name" value="Val_tRNA-synt_C"/>
    <property type="match status" value="1"/>
</dbReference>
<dbReference type="Gene3D" id="3.90.740.10">
    <property type="entry name" value="Valyl/Leucyl/Isoleucyl-tRNA synthetase, editing domain"/>
    <property type="match status" value="1"/>
</dbReference>
<dbReference type="EMBL" id="CP007141">
    <property type="protein sequence ID" value="AJC73422.1"/>
    <property type="molecule type" value="Genomic_DNA"/>
</dbReference>
<dbReference type="SUPFAM" id="SSF47323">
    <property type="entry name" value="Anticodon-binding domain of a subclass of class I aminoacyl-tRNA synthetases"/>
    <property type="match status" value="1"/>
</dbReference>
<keyword evidence="16" id="KW-1185">Reference proteome</keyword>
<dbReference type="GO" id="GO:0004832">
    <property type="term" value="F:valine-tRNA ligase activity"/>
    <property type="evidence" value="ECO:0007669"/>
    <property type="project" value="UniProtKB-UniRule"/>
</dbReference>
<dbReference type="InterPro" id="IPR019499">
    <property type="entry name" value="Val-tRNA_synth_tRNA-bd"/>
</dbReference>
<dbReference type="Gene3D" id="3.40.50.620">
    <property type="entry name" value="HUPs"/>
    <property type="match status" value="2"/>
</dbReference>
<keyword evidence="7 11" id="KW-0648">Protein biosynthesis</keyword>
<evidence type="ECO:0000256" key="8">
    <source>
        <dbReference type="ARBA" id="ARBA00023054"/>
    </source>
</evidence>
<dbReference type="FunFam" id="3.90.740.10:FF:000005">
    <property type="entry name" value="Valine--tRNA ligase, mitochondrial"/>
    <property type="match status" value="1"/>
</dbReference>
<organism evidence="15 16">
    <name type="scientific">Pseudothermotoga hypogea DSM 11164 = NBRC 106472</name>
    <dbReference type="NCBI Taxonomy" id="1123384"/>
    <lineage>
        <taxon>Bacteria</taxon>
        <taxon>Thermotogati</taxon>
        <taxon>Thermotogota</taxon>
        <taxon>Thermotogae</taxon>
        <taxon>Thermotogales</taxon>
        <taxon>Thermotogaceae</taxon>
        <taxon>Pseudothermotoga</taxon>
    </lineage>
</organism>
<feature type="binding site" evidence="11">
    <location>
        <position position="524"/>
    </location>
    <ligand>
        <name>ATP</name>
        <dbReference type="ChEBI" id="CHEBI:30616"/>
    </ligand>
</feature>
<dbReference type="EC" id="6.1.1.9" evidence="11"/>
<feature type="short sequence motif" description="'KMSKS' region" evidence="11">
    <location>
        <begin position="521"/>
        <end position="525"/>
    </location>
</feature>
<dbReference type="GO" id="GO:0005829">
    <property type="term" value="C:cytosol"/>
    <property type="evidence" value="ECO:0007669"/>
    <property type="project" value="TreeGrafter"/>
</dbReference>
<dbReference type="FunFam" id="3.40.50.620:FF:000032">
    <property type="entry name" value="Valine--tRNA ligase"/>
    <property type="match status" value="1"/>
</dbReference>
<evidence type="ECO:0000256" key="7">
    <source>
        <dbReference type="ARBA" id="ARBA00022917"/>
    </source>
</evidence>
<dbReference type="InterPro" id="IPR010978">
    <property type="entry name" value="tRNA-bd_arm"/>
</dbReference>
<dbReference type="KEGG" id="phy:AJ81_03445"/>
<dbReference type="AlphaFoldDB" id="A0A0X1KQ86"/>
<comment type="function">
    <text evidence="11">Catalyzes the attachment of valine to tRNA(Val). As ValRS can inadvertently accommodate and process structurally similar amino acids such as threonine, to avoid such errors, it has a 'posttransfer' editing activity that hydrolyzes mischarged Thr-tRNA(Val) in a tRNA-dependent manner.</text>
</comment>
<dbReference type="SUPFAM" id="SSF46589">
    <property type="entry name" value="tRNA-binding arm"/>
    <property type="match status" value="1"/>
</dbReference>
<feature type="coiled-coil region" evidence="11">
    <location>
        <begin position="795"/>
        <end position="857"/>
    </location>
</feature>
<dbReference type="HAMAP" id="MF_02004">
    <property type="entry name" value="Val_tRNA_synth_type1"/>
    <property type="match status" value="1"/>
</dbReference>
<evidence type="ECO:0000256" key="6">
    <source>
        <dbReference type="ARBA" id="ARBA00022840"/>
    </source>
</evidence>
<dbReference type="PaxDb" id="1123384-AJ81_03445"/>
<evidence type="ECO:0000256" key="9">
    <source>
        <dbReference type="ARBA" id="ARBA00023146"/>
    </source>
</evidence>
<feature type="domain" description="Aminoacyl-tRNA synthetase class Ia" evidence="12">
    <location>
        <begin position="15"/>
        <end position="561"/>
    </location>
</feature>
<dbReference type="Pfam" id="PF08264">
    <property type="entry name" value="Anticodon_1"/>
    <property type="match status" value="1"/>
</dbReference>
<evidence type="ECO:0000256" key="4">
    <source>
        <dbReference type="ARBA" id="ARBA00022598"/>
    </source>
</evidence>
<dbReference type="InterPro" id="IPR001412">
    <property type="entry name" value="aa-tRNA-synth_I_CS"/>
</dbReference>
<dbReference type="CDD" id="cd00817">
    <property type="entry name" value="ValRS_core"/>
    <property type="match status" value="1"/>
</dbReference>
<dbReference type="Pfam" id="PF00133">
    <property type="entry name" value="tRNA-synt_1"/>
    <property type="match status" value="1"/>
</dbReference>
<dbReference type="OrthoDB" id="9810365at2"/>
<evidence type="ECO:0000256" key="5">
    <source>
        <dbReference type="ARBA" id="ARBA00022741"/>
    </source>
</evidence>
<evidence type="ECO:0000313" key="15">
    <source>
        <dbReference type="EMBL" id="AJC73422.1"/>
    </source>
</evidence>
<evidence type="ECO:0000259" key="12">
    <source>
        <dbReference type="Pfam" id="PF00133"/>
    </source>
</evidence>
<dbReference type="PRINTS" id="PR00986">
    <property type="entry name" value="TRNASYNTHVAL"/>
</dbReference>
<name>A0A0X1KQ86_9THEM</name>
<dbReference type="Gene3D" id="1.10.287.380">
    <property type="entry name" value="Valyl-tRNA synthetase, C-terminal domain"/>
    <property type="match status" value="1"/>
</dbReference>
<dbReference type="PATRIC" id="fig|1123384.7.peg.672"/>
<gene>
    <name evidence="11 15" type="primary">valS</name>
    <name evidence="15" type="ORF">AJ81_03445</name>
</gene>
<dbReference type="Proteomes" id="UP000077469">
    <property type="component" value="Chromosome"/>
</dbReference>
<sequence length="862" mass="100529">MDLGTRYTPEAIERKWYDFWLKKGYFTPTGVGEPFVIVIPPPNITGRIHMGHALNITLQDILVRYKRMKGYDTLWLPGEDHAGIATQNAVERHLASQGLTREELGREKFLEVVWEWARKYRKEIRQQIETLGASVDWTRERFTLDEGLSRAVRKVFVELYRKDLIYRGKYMVNWCPRCKTVLADDEVEHEETQGKLYYVKYPLLDSSDYIVVATTRPETMLGDTAVAVNPKDERYKHLVGEKAILPLVNRVLQIVADEYVDPEFGTGAVKITPAHDPNDFEVAKRHSLPMVDIFDDNAVVNENGGKYRGLDRYKAREAIVADLQAEGYLLKVENITHSVGHCYRCETAVEPRLMDQWFVRMKPLAEKAIEAVETGEVQFVPERWKKVYLHWMYNVRDWCISRQLWWGHRIPVWYCQDCGQTIVEEEEPKNCPKCGSSNLKQDEDVLDTWFSSALWPFSTLGWPDETEDLKRYYPTSVLVTGFDIIFFWVARMIMMGYEFMGEKPFSHVYIHQLIRDKYGRKMSKSLGNGIDPIDMAEKYGTDPVRFTLAILAAQGVDIKLDEKYFDTYKKFANKIWNATRFVLMNLDGFEPLSLDGLDTADKWILSRLQRTVQTVTNGLENYDFNVAAKALYDFFWDEFCDWYIECAKPRLSSDARRIVQNVLVKVLDVSFRLLHPFMPFLSEELWQRLPIAMESIVIAPWPEFEENFLNDEAERSFSTIQQIVKGVRNIRAELNIPAKQAVKLFVVGRMLLNEEALYVKHLAFVEDIIYTERKPQRCATAFISSDLHVYVDVEGMNIEEEIKRLEKNISKLEQDREWLLKKLSDENFLTRAPENAVNEAKQKLSQTEERLKILRQILDDLS</sequence>
<comment type="subcellular location">
    <subcellularLocation>
        <location evidence="1 11">Cytoplasm</location>
    </subcellularLocation>
</comment>
<dbReference type="InterPro" id="IPR014729">
    <property type="entry name" value="Rossmann-like_a/b/a_fold"/>
</dbReference>
<feature type="domain" description="Methionyl/Valyl/Leucyl/Isoleucyl-tRNA synthetase anticodon-binding" evidence="13">
    <location>
        <begin position="601"/>
        <end position="744"/>
    </location>
</feature>
<evidence type="ECO:0000256" key="1">
    <source>
        <dbReference type="ARBA" id="ARBA00004496"/>
    </source>
</evidence>
<feature type="domain" description="Valyl-tRNA synthetase tRNA-binding arm" evidence="14">
    <location>
        <begin position="797"/>
        <end position="861"/>
    </location>
</feature>
<dbReference type="PANTHER" id="PTHR11946:SF93">
    <property type="entry name" value="VALINE--TRNA LIGASE, CHLOROPLASTIC_MITOCHONDRIAL 2"/>
    <property type="match status" value="1"/>
</dbReference>
<evidence type="ECO:0000256" key="10">
    <source>
        <dbReference type="ARBA" id="ARBA00047552"/>
    </source>
</evidence>
<evidence type="ECO:0000259" key="14">
    <source>
        <dbReference type="Pfam" id="PF10458"/>
    </source>
</evidence>
<comment type="domain">
    <text evidence="11">ValRS has two distinct active sites: one for aminoacylation and one for editing. The misactivated threonine is translocated from the active site to the editing site.</text>
</comment>
<dbReference type="GO" id="GO:0005524">
    <property type="term" value="F:ATP binding"/>
    <property type="evidence" value="ECO:0007669"/>
    <property type="project" value="UniProtKB-UniRule"/>
</dbReference>
<dbReference type="GO" id="GO:0002161">
    <property type="term" value="F:aminoacyl-tRNA deacylase activity"/>
    <property type="evidence" value="ECO:0007669"/>
    <property type="project" value="InterPro"/>
</dbReference>
<dbReference type="PROSITE" id="PS00178">
    <property type="entry name" value="AA_TRNA_LIGASE_I"/>
    <property type="match status" value="1"/>
</dbReference>
<feature type="short sequence motif" description="'HIGH' region" evidence="11">
    <location>
        <begin position="42"/>
        <end position="52"/>
    </location>
</feature>
<dbReference type="RefSeq" id="WP_031502255.1">
    <property type="nucleotide sequence ID" value="NC_022795.1"/>
</dbReference>
<dbReference type="SUPFAM" id="SSF52374">
    <property type="entry name" value="Nucleotidylyl transferase"/>
    <property type="match status" value="1"/>
</dbReference>
<keyword evidence="5 11" id="KW-0547">Nucleotide-binding</keyword>
<dbReference type="InterPro" id="IPR002300">
    <property type="entry name" value="aa-tRNA-synth_Ia"/>
</dbReference>
<evidence type="ECO:0000256" key="11">
    <source>
        <dbReference type="HAMAP-Rule" id="MF_02004"/>
    </source>
</evidence>
<dbReference type="InterPro" id="IPR013155">
    <property type="entry name" value="M/V/L/I-tRNA-synth_anticd-bd"/>
</dbReference>
<dbReference type="NCBIfam" id="TIGR00422">
    <property type="entry name" value="valS"/>
    <property type="match status" value="1"/>
</dbReference>
<dbReference type="NCBIfam" id="NF004349">
    <property type="entry name" value="PRK05729.1"/>
    <property type="match status" value="1"/>
</dbReference>
<comment type="subunit">
    <text evidence="2 11">Monomer.</text>
</comment>
<keyword evidence="9 11" id="KW-0030">Aminoacyl-tRNA synthetase</keyword>
<keyword evidence="3 11" id="KW-0963">Cytoplasm</keyword>
<dbReference type="InterPro" id="IPR037118">
    <property type="entry name" value="Val-tRNA_synth_C_sf"/>
</dbReference>